<feature type="region of interest" description="Disordered" evidence="1">
    <location>
        <begin position="171"/>
        <end position="197"/>
    </location>
</feature>
<evidence type="ECO:0000259" key="2">
    <source>
        <dbReference type="Pfam" id="PF08729"/>
    </source>
</evidence>
<reference evidence="3 4" key="1">
    <citation type="submission" date="2018-09" db="EMBL/GenBank/DDBJ databases">
        <title>A high-quality reference genome of wild soybean provides a powerful tool to mine soybean genomes.</title>
        <authorList>
            <person name="Xie M."/>
            <person name="Chung C.Y.L."/>
            <person name="Li M.-W."/>
            <person name="Wong F.-L."/>
            <person name="Chan T.-F."/>
            <person name="Lam H.-M."/>
        </authorList>
    </citation>
    <scope>NUCLEOTIDE SEQUENCE [LARGE SCALE GENOMIC DNA]</scope>
    <source>
        <strain evidence="4">cv. W05</strain>
        <tissue evidence="3">Hypocotyl of etiolated seedlings</tissue>
    </source>
</reference>
<feature type="compositionally biased region" description="Polar residues" evidence="1">
    <location>
        <begin position="710"/>
        <end position="735"/>
    </location>
</feature>
<comment type="caution">
    <text evidence="3">The sequence shown here is derived from an EMBL/GenBank/DDBJ whole genome shotgun (WGS) entry which is preliminary data.</text>
</comment>
<feature type="compositionally biased region" description="Polar residues" evidence="1">
    <location>
        <begin position="342"/>
        <end position="352"/>
    </location>
</feature>
<keyword evidence="4" id="KW-1185">Reference proteome</keyword>
<feature type="region of interest" description="Disordered" evidence="1">
    <location>
        <begin position="243"/>
        <end position="264"/>
    </location>
</feature>
<dbReference type="PANTHER" id="PTHR21669">
    <property type="entry name" value="CAPZ-INTERACTING PROTEIN AND RELATED PROTEINS"/>
    <property type="match status" value="1"/>
</dbReference>
<feature type="compositionally biased region" description="Basic and acidic residues" evidence="1">
    <location>
        <begin position="325"/>
        <end position="336"/>
    </location>
</feature>
<dbReference type="AlphaFoldDB" id="A0A445K898"/>
<evidence type="ECO:0000313" key="4">
    <source>
        <dbReference type="Proteomes" id="UP000289340"/>
    </source>
</evidence>
<dbReference type="InterPro" id="IPR014840">
    <property type="entry name" value="HRD"/>
</dbReference>
<evidence type="ECO:0000313" key="3">
    <source>
        <dbReference type="EMBL" id="RZC07019.1"/>
    </source>
</evidence>
<sequence length="735" mass="81826">MNSVFPMAEEKRASSFVKKGDRQMFTVELRPGETTIVSWKKLLKDANKPNGSTSVPQYVAIAPGQPVEVEETDPSQPNRFSAVIEKIERLYMGKDSSDDEDLLDVPDDDQYDTEDSFIDDAELDEYFEVDNSAIKHDGFFVNRGKLERINEPPVLPNQQPKKRRRKDILKNAGESNDGHGSNKNVKVGRPASAKTASLQAKHMLNSSENLVAPGEHIEDLKLPNQPDVSGIISKRKTADTKPILNPSVSLKTSSDDVPAVTDAKDADKQKIGAFQSKNISDKYKDDSGSFDASHHKYNEKSAYAHSKSQAGRPLSNIDDLENINRTKEKNGMRELPDLNLSEGKSATQATKSENMHKKEGSSVRPKTSMLEKALCELEKMVAESRPPAVDNQEADATSQAVKRRLPREIKLKLAKVARLAATHGKVSKELINRLMSILGHLIQLRTLKRNLKIMINMGLSAKQEEDNRFQQIKKEVVDLIKMQAPTLESKQQQKGEASGDFQEFGPDGKPITKRKFTMDAALEDKICDLYDLFVDGLDENAGPQIRKLYAELAQLWPSGYMDNHGIKRGICRAKERRRALYNKHKDQEKIKRKKLLVPKQEENVRFDINSIASQQNPRERSAPESSSHAYTSGNKQASNTSTTGRFPCPMNGLKQEKTKGSSSSSVDDVRAADGVLTKKVKRKPELELEGGHLGAEKVASLQGEERPRSLKQSIGSLPTKSNLQPTSLPDLEQSS</sequence>
<dbReference type="GO" id="GO:0005634">
    <property type="term" value="C:nucleus"/>
    <property type="evidence" value="ECO:0007669"/>
    <property type="project" value="TreeGrafter"/>
</dbReference>
<dbReference type="GO" id="GO:0006325">
    <property type="term" value="P:chromatin organization"/>
    <property type="evidence" value="ECO:0007669"/>
    <property type="project" value="TreeGrafter"/>
</dbReference>
<feature type="compositionally biased region" description="Polar residues" evidence="1">
    <location>
        <begin position="623"/>
        <end position="644"/>
    </location>
</feature>
<name>A0A445K898_GLYSO</name>
<accession>A0A445K898</accession>
<gene>
    <name evidence="3" type="ORF">D0Y65_014435</name>
</gene>
<dbReference type="Gramene" id="XM_028380136.1">
    <property type="protein sequence ID" value="XP_028235937.1"/>
    <property type="gene ID" value="LOC114415452"/>
</dbReference>
<feature type="region of interest" description="Disordered" evidence="1">
    <location>
        <begin position="325"/>
        <end position="366"/>
    </location>
</feature>
<evidence type="ECO:0000256" key="1">
    <source>
        <dbReference type="SAM" id="MobiDB-lite"/>
    </source>
</evidence>
<dbReference type="EMBL" id="QZWG01000006">
    <property type="protein sequence ID" value="RZC07019.1"/>
    <property type="molecule type" value="Genomic_DNA"/>
</dbReference>
<protein>
    <submittedName>
        <fullName evidence="3">Ubinuclein-1 isoform A</fullName>
    </submittedName>
</protein>
<dbReference type="PANTHER" id="PTHR21669:SF27">
    <property type="entry name" value="WOUND-RESPONSIVE FAMILY PROTEIN"/>
    <property type="match status" value="1"/>
</dbReference>
<dbReference type="Pfam" id="PF08729">
    <property type="entry name" value="HUN"/>
    <property type="match status" value="1"/>
</dbReference>
<organism evidence="3 4">
    <name type="scientific">Glycine soja</name>
    <name type="common">Wild soybean</name>
    <dbReference type="NCBI Taxonomy" id="3848"/>
    <lineage>
        <taxon>Eukaryota</taxon>
        <taxon>Viridiplantae</taxon>
        <taxon>Streptophyta</taxon>
        <taxon>Embryophyta</taxon>
        <taxon>Tracheophyta</taxon>
        <taxon>Spermatophyta</taxon>
        <taxon>Magnoliopsida</taxon>
        <taxon>eudicotyledons</taxon>
        <taxon>Gunneridae</taxon>
        <taxon>Pentapetalae</taxon>
        <taxon>rosids</taxon>
        <taxon>fabids</taxon>
        <taxon>Fabales</taxon>
        <taxon>Fabaceae</taxon>
        <taxon>Papilionoideae</taxon>
        <taxon>50 kb inversion clade</taxon>
        <taxon>NPAAA clade</taxon>
        <taxon>indigoferoid/millettioid clade</taxon>
        <taxon>Phaseoleae</taxon>
        <taxon>Glycine</taxon>
        <taxon>Glycine subgen. Soja</taxon>
    </lineage>
</organism>
<proteinExistence type="predicted"/>
<feature type="domain" description="Hpc2-related" evidence="2">
    <location>
        <begin position="105"/>
        <end position="147"/>
    </location>
</feature>
<dbReference type="Proteomes" id="UP000289340">
    <property type="component" value="Chromosome 6"/>
</dbReference>
<feature type="region of interest" description="Disordered" evidence="1">
    <location>
        <begin position="606"/>
        <end position="735"/>
    </location>
</feature>